<gene>
    <name evidence="2" type="ORF">FIL88_13750</name>
</gene>
<keyword evidence="3" id="KW-1185">Reference proteome</keyword>
<organism evidence="2 3">
    <name type="scientific">Aliiroseovarius halocynthiae</name>
    <dbReference type="NCBI Taxonomy" id="985055"/>
    <lineage>
        <taxon>Bacteria</taxon>
        <taxon>Pseudomonadati</taxon>
        <taxon>Pseudomonadota</taxon>
        <taxon>Alphaproteobacteria</taxon>
        <taxon>Rhodobacterales</taxon>
        <taxon>Paracoccaceae</taxon>
        <taxon>Aliiroseovarius</taxon>
    </lineage>
</organism>
<reference evidence="2 3" key="1">
    <citation type="submission" date="2019-06" db="EMBL/GenBank/DDBJ databases">
        <title>A novel species of marine bacteria.</title>
        <authorList>
            <person name="Wang Y."/>
        </authorList>
    </citation>
    <scope>NUCLEOTIDE SEQUENCE [LARGE SCALE GENOMIC DNA]</scope>
    <source>
        <strain evidence="2 3">MA1-10</strain>
    </source>
</reference>
<feature type="transmembrane region" description="Helical" evidence="1">
    <location>
        <begin position="41"/>
        <end position="59"/>
    </location>
</feature>
<dbReference type="RefSeq" id="WP_142854449.1">
    <property type="nucleotide sequence ID" value="NZ_FXWW01000008.1"/>
</dbReference>
<feature type="transmembrane region" description="Helical" evidence="1">
    <location>
        <begin position="12"/>
        <end position="29"/>
    </location>
</feature>
<protein>
    <submittedName>
        <fullName evidence="2">Uncharacterized protein</fullName>
    </submittedName>
</protein>
<proteinExistence type="predicted"/>
<evidence type="ECO:0000256" key="1">
    <source>
        <dbReference type="SAM" id="Phobius"/>
    </source>
</evidence>
<feature type="transmembrane region" description="Helical" evidence="1">
    <location>
        <begin position="71"/>
        <end position="89"/>
    </location>
</feature>
<evidence type="ECO:0000313" key="2">
    <source>
        <dbReference type="EMBL" id="TQV66419.1"/>
    </source>
</evidence>
<evidence type="ECO:0000313" key="3">
    <source>
        <dbReference type="Proteomes" id="UP000315816"/>
    </source>
</evidence>
<comment type="caution">
    <text evidence="2">The sequence shown here is derived from an EMBL/GenBank/DDBJ whole genome shotgun (WGS) entry which is preliminary data.</text>
</comment>
<dbReference type="EMBL" id="VICH01000010">
    <property type="protein sequence ID" value="TQV66419.1"/>
    <property type="molecule type" value="Genomic_DNA"/>
</dbReference>
<dbReference type="OrthoDB" id="8453740at2"/>
<name>A0A545SN75_9RHOB</name>
<dbReference type="AlphaFoldDB" id="A0A545SN75"/>
<sequence length="207" mass="22989">MYSDLLELTWQFQVILVAGYLGYIVGFSGQTRHHRSIDTAAITLCFGVIALFVFEQSLLHIPAGYSSRNAIASSACIVASVAAASIWRAKLRKCFQEILKWISADQDDGHATAWQTITQETGLEYSQVLVTLKDGRCLESYQMEPYSDLPNGAVTLGLDGSVALYVNAITENDIRREISTISDEDGHRITFIPAEQIVEVDLRRARK</sequence>
<keyword evidence="1" id="KW-1133">Transmembrane helix</keyword>
<dbReference type="Proteomes" id="UP000315816">
    <property type="component" value="Unassembled WGS sequence"/>
</dbReference>
<keyword evidence="1" id="KW-0472">Membrane</keyword>
<accession>A0A545SN75</accession>
<keyword evidence="1" id="KW-0812">Transmembrane</keyword>